<evidence type="ECO:0000256" key="4">
    <source>
        <dbReference type="ARBA" id="ARBA00022490"/>
    </source>
</evidence>
<keyword evidence="4" id="KW-0963">Cytoplasm</keyword>
<proteinExistence type="inferred from homology"/>
<dbReference type="SUPFAM" id="SSF51161">
    <property type="entry name" value="Trimeric LpxA-like enzymes"/>
    <property type="match status" value="1"/>
</dbReference>
<evidence type="ECO:0000256" key="2">
    <source>
        <dbReference type="ARBA" id="ARBA00007719"/>
    </source>
</evidence>
<comment type="caution">
    <text evidence="7">The sequence shown here is derived from an EMBL/GenBank/DDBJ whole genome shotgun (WGS) entry which is preliminary data.</text>
</comment>
<keyword evidence="5" id="KW-0206">Cytoskeleton</keyword>
<dbReference type="OrthoDB" id="2355at2759"/>
<dbReference type="Gene3D" id="2.160.10.10">
    <property type="entry name" value="Hexapeptide repeat proteins"/>
    <property type="match status" value="1"/>
</dbReference>
<dbReference type="AlphaFoldDB" id="A0A6A4VDN3"/>
<sequence>MRRDSFIMCVDENQRRYIALKNQQMFNSLADMTDGSRMQLRMYEMKGSPRCPVASLLKYMRHIHPALLRIWQRPRETYRPSEPGVWYDMFPLGLTRLGRMMPQLSRLAGLSVTYRACHVHNTALRHLELGGVPPLLLRELRGRHGPNAERAERGACRAMARLVENNPQLRIAPDAVVCSECELVGDVTIGPRSVVHTRARIVAEGGPIVLGSANLVEEQAQIINRLPPGETYSAERVMHIGSNNVFEVDCRCEALSVGDNNVLECKSQVGPETAISNGCVVGAMCRLSNQETLPENTVVFGQENRRRVQAERPAPQALQLDFLKKVLPNYHYLAVTSNK</sequence>
<dbReference type="InterPro" id="IPR027777">
    <property type="entry name" value="DCTN6"/>
</dbReference>
<dbReference type="GO" id="GO:0005869">
    <property type="term" value="C:dynactin complex"/>
    <property type="evidence" value="ECO:0007669"/>
    <property type="project" value="InterPro"/>
</dbReference>
<dbReference type="Proteomes" id="UP000440578">
    <property type="component" value="Unassembled WGS sequence"/>
</dbReference>
<dbReference type="EMBL" id="VIIS01002016">
    <property type="protein sequence ID" value="KAF0289654.1"/>
    <property type="molecule type" value="Genomic_DNA"/>
</dbReference>
<dbReference type="GO" id="GO:0070840">
    <property type="term" value="F:dynein complex binding"/>
    <property type="evidence" value="ECO:0007669"/>
    <property type="project" value="TreeGrafter"/>
</dbReference>
<accession>A0A6A4VDN3</accession>
<comment type="subcellular location">
    <subcellularLocation>
        <location evidence="1">Cytoplasm</location>
        <location evidence="1">Cytoskeleton</location>
    </subcellularLocation>
</comment>
<reference evidence="7 8" key="1">
    <citation type="submission" date="2019-07" db="EMBL/GenBank/DDBJ databases">
        <title>Draft genome assembly of a fouling barnacle, Amphibalanus amphitrite (Darwin, 1854): The first reference genome for Thecostraca.</title>
        <authorList>
            <person name="Kim W."/>
        </authorList>
    </citation>
    <scope>NUCLEOTIDE SEQUENCE [LARGE SCALE GENOMIC DNA]</scope>
    <source>
        <strain evidence="7">SNU_AA5</strain>
        <tissue evidence="7">Soma without cirri and trophi</tissue>
    </source>
</reference>
<dbReference type="InterPro" id="IPR011004">
    <property type="entry name" value="Trimer_LpxA-like_sf"/>
</dbReference>
<comment type="function">
    <text evidence="6">Part of the dynactin complex that activates the molecular motor dynein for ultra-processive transport along microtubules.</text>
</comment>
<evidence type="ECO:0000256" key="1">
    <source>
        <dbReference type="ARBA" id="ARBA00004245"/>
    </source>
</evidence>
<gene>
    <name evidence="7" type="primary">dctn6</name>
    <name evidence="7" type="ORF">FJT64_012139</name>
</gene>
<protein>
    <recommendedName>
        <fullName evidence="3">Dynactin subunit 6</fullName>
    </recommendedName>
</protein>
<evidence type="ECO:0000313" key="8">
    <source>
        <dbReference type="Proteomes" id="UP000440578"/>
    </source>
</evidence>
<dbReference type="PANTHER" id="PTHR13072">
    <property type="entry name" value="DYNACTIN 6"/>
    <property type="match status" value="1"/>
</dbReference>
<evidence type="ECO:0000256" key="6">
    <source>
        <dbReference type="ARBA" id="ARBA00034687"/>
    </source>
</evidence>
<keyword evidence="8" id="KW-1185">Reference proteome</keyword>
<dbReference type="GO" id="GO:0007052">
    <property type="term" value="P:mitotic spindle organization"/>
    <property type="evidence" value="ECO:0007669"/>
    <property type="project" value="TreeGrafter"/>
</dbReference>
<evidence type="ECO:0000256" key="5">
    <source>
        <dbReference type="ARBA" id="ARBA00023212"/>
    </source>
</evidence>
<evidence type="ECO:0000256" key="3">
    <source>
        <dbReference type="ARBA" id="ARBA00016573"/>
    </source>
</evidence>
<organism evidence="7 8">
    <name type="scientific">Amphibalanus amphitrite</name>
    <name type="common">Striped barnacle</name>
    <name type="synonym">Balanus amphitrite</name>
    <dbReference type="NCBI Taxonomy" id="1232801"/>
    <lineage>
        <taxon>Eukaryota</taxon>
        <taxon>Metazoa</taxon>
        <taxon>Ecdysozoa</taxon>
        <taxon>Arthropoda</taxon>
        <taxon>Crustacea</taxon>
        <taxon>Multicrustacea</taxon>
        <taxon>Cirripedia</taxon>
        <taxon>Thoracica</taxon>
        <taxon>Thoracicalcarea</taxon>
        <taxon>Balanomorpha</taxon>
        <taxon>Balanoidea</taxon>
        <taxon>Balanidae</taxon>
        <taxon>Amphibalaninae</taxon>
        <taxon>Amphibalanus</taxon>
    </lineage>
</organism>
<evidence type="ECO:0000313" key="7">
    <source>
        <dbReference type="EMBL" id="KAF0289654.1"/>
    </source>
</evidence>
<dbReference type="CDD" id="cd04646">
    <property type="entry name" value="LbH_Dynactin_6"/>
    <property type="match status" value="1"/>
</dbReference>
<comment type="similarity">
    <text evidence="2">Belongs to the dynactin subunits 5/6 family. Dynactin subunit 6 subfamily.</text>
</comment>
<name>A0A6A4VDN3_AMPAM</name>
<dbReference type="PANTHER" id="PTHR13072:SF0">
    <property type="entry name" value="DYNACTIN SUBUNIT 6"/>
    <property type="match status" value="1"/>
</dbReference>